<name>A0A6G7ZP74_9SPHN</name>
<evidence type="ECO:0000256" key="1">
    <source>
        <dbReference type="SAM" id="Phobius"/>
    </source>
</evidence>
<reference evidence="2 3" key="1">
    <citation type="submission" date="2020-03" db="EMBL/GenBank/DDBJ databases">
        <title>Sphingomonas sp. nov., isolated from fish.</title>
        <authorList>
            <person name="Hyun D.-W."/>
            <person name="Bae J.-W."/>
        </authorList>
    </citation>
    <scope>NUCLEOTIDE SEQUENCE [LARGE SCALE GENOMIC DNA]</scope>
    <source>
        <strain evidence="2 3">HDW15C</strain>
    </source>
</reference>
<dbReference type="EMBL" id="CP049871">
    <property type="protein sequence ID" value="QIL02728.1"/>
    <property type="molecule type" value="Genomic_DNA"/>
</dbReference>
<sequence>MIRKLFHLLFDLVAAGSLGAAVWYALSSVVHLSPMYAIAGGAAVAIRIAAGLLRLPRDVRKMTPFALAPLEFAQEEEALLLDRPIEIQPGSRVVRLLHAIPSPGELHETIERHLQAARPKADDAEKLSDAIAQLRRAIR</sequence>
<feature type="transmembrane region" description="Helical" evidence="1">
    <location>
        <begin position="35"/>
        <end position="55"/>
    </location>
</feature>
<dbReference type="RefSeq" id="WP_166094834.1">
    <property type="nucleotide sequence ID" value="NZ_CP049871.1"/>
</dbReference>
<dbReference type="Proteomes" id="UP000502502">
    <property type="component" value="Chromosome"/>
</dbReference>
<organism evidence="2 3">
    <name type="scientific">Sphingomonas sinipercae</name>
    <dbReference type="NCBI Taxonomy" id="2714944"/>
    <lineage>
        <taxon>Bacteria</taxon>
        <taxon>Pseudomonadati</taxon>
        <taxon>Pseudomonadota</taxon>
        <taxon>Alphaproteobacteria</taxon>
        <taxon>Sphingomonadales</taxon>
        <taxon>Sphingomonadaceae</taxon>
        <taxon>Sphingomonas</taxon>
    </lineage>
</organism>
<accession>A0A6G7ZP74</accession>
<proteinExistence type="predicted"/>
<gene>
    <name evidence="2" type="ORF">G7078_07990</name>
</gene>
<keyword evidence="1" id="KW-0812">Transmembrane</keyword>
<evidence type="ECO:0000313" key="3">
    <source>
        <dbReference type="Proteomes" id="UP000502502"/>
    </source>
</evidence>
<dbReference type="AlphaFoldDB" id="A0A6G7ZP74"/>
<keyword evidence="1" id="KW-1133">Transmembrane helix</keyword>
<dbReference type="KEGG" id="ssin:G7078_07990"/>
<keyword evidence="1" id="KW-0472">Membrane</keyword>
<protein>
    <submittedName>
        <fullName evidence="2">Uncharacterized protein</fullName>
    </submittedName>
</protein>
<evidence type="ECO:0000313" key="2">
    <source>
        <dbReference type="EMBL" id="QIL02728.1"/>
    </source>
</evidence>
<keyword evidence="3" id="KW-1185">Reference proteome</keyword>